<dbReference type="EMBL" id="NFKL01000009">
    <property type="protein sequence ID" value="OUP58429.1"/>
    <property type="molecule type" value="Genomic_DNA"/>
</dbReference>
<feature type="transmembrane region" description="Helical" evidence="1">
    <location>
        <begin position="316"/>
        <end position="338"/>
    </location>
</feature>
<dbReference type="Pfam" id="PF02517">
    <property type="entry name" value="Rce1-like"/>
    <property type="match status" value="1"/>
</dbReference>
<proteinExistence type="predicted"/>
<feature type="transmembrane region" description="Helical" evidence="1">
    <location>
        <begin position="62"/>
        <end position="83"/>
    </location>
</feature>
<feature type="transmembrane region" description="Helical" evidence="1">
    <location>
        <begin position="131"/>
        <end position="153"/>
    </location>
</feature>
<gene>
    <name evidence="3" type="ORF">B5F15_07515</name>
</gene>
<dbReference type="PANTHER" id="PTHR36435:SF1">
    <property type="entry name" value="CAAX AMINO TERMINAL PROTEASE FAMILY PROTEIN"/>
    <property type="match status" value="1"/>
</dbReference>
<reference evidence="4" key="1">
    <citation type="submission" date="2017-04" db="EMBL/GenBank/DDBJ databases">
        <title>Function of individual gut microbiota members based on whole genome sequencing of pure cultures obtained from chicken caecum.</title>
        <authorList>
            <person name="Medvecky M."/>
            <person name="Cejkova D."/>
            <person name="Polansky O."/>
            <person name="Karasova D."/>
            <person name="Kubasova T."/>
            <person name="Cizek A."/>
            <person name="Rychlik I."/>
        </authorList>
    </citation>
    <scope>NUCLEOTIDE SEQUENCE [LARGE SCALE GENOMIC DNA]</scope>
    <source>
        <strain evidence="4">An179</strain>
    </source>
</reference>
<dbReference type="STRING" id="501571.GCA_900143195_00205"/>
<dbReference type="InterPro" id="IPR052710">
    <property type="entry name" value="CAAX_protease"/>
</dbReference>
<keyword evidence="1" id="KW-1133">Transmembrane helix</keyword>
<dbReference type="GO" id="GO:0004175">
    <property type="term" value="F:endopeptidase activity"/>
    <property type="evidence" value="ECO:0007669"/>
    <property type="project" value="UniProtKB-ARBA"/>
</dbReference>
<dbReference type="GO" id="GO:0080120">
    <property type="term" value="P:CAAX-box protein maturation"/>
    <property type="evidence" value="ECO:0007669"/>
    <property type="project" value="UniProtKB-ARBA"/>
</dbReference>
<feature type="transmembrane region" description="Helical" evidence="1">
    <location>
        <begin position="232"/>
        <end position="255"/>
    </location>
</feature>
<protein>
    <recommendedName>
        <fullName evidence="2">CAAX prenyl protease 2/Lysostaphin resistance protein A-like domain-containing protein</fullName>
    </recommendedName>
</protein>
<sequence length="341" mass="37802">MSYIIGFSSHFSCIFILKMAKILILLFQSLTAHVTMNKIPCALPRVDWRPSLMQEKSDSRSFTAVWLCLFLFSGLFALLQAFILPPLHLPQGVMFMLCSCLAASPILCYGSRTGVWRLYPVTGTQRPPVRVFLYLFSIILILNLLISLCTPAIEHALRLVGIGLREVTINTASSLSLTLYVCIVAPIVEELIYRGVILRKLLPYGTHLAIVLPAVCFALMHHNFYQGLSAVLGGLVYGFVALRYSLAASICLHIAKNTVSTVLPLLEKGGELGAWATLLLFFIAGVFVLIGSIIVIRRKSFRLPQSVSFPNQPRAILSHPALWLVLLFDTVMLIVLSFTHV</sequence>
<feature type="domain" description="CAAX prenyl protease 2/Lysostaphin resistance protein A-like" evidence="2">
    <location>
        <begin position="173"/>
        <end position="258"/>
    </location>
</feature>
<feature type="transmembrane region" description="Helical" evidence="1">
    <location>
        <begin position="89"/>
        <end position="110"/>
    </location>
</feature>
<evidence type="ECO:0000259" key="2">
    <source>
        <dbReference type="Pfam" id="PF02517"/>
    </source>
</evidence>
<dbReference type="PANTHER" id="PTHR36435">
    <property type="entry name" value="SLR1288 PROTEIN"/>
    <property type="match status" value="1"/>
</dbReference>
<evidence type="ECO:0000313" key="4">
    <source>
        <dbReference type="Proteomes" id="UP000195326"/>
    </source>
</evidence>
<feature type="transmembrane region" description="Helical" evidence="1">
    <location>
        <begin position="6"/>
        <end position="27"/>
    </location>
</feature>
<evidence type="ECO:0000256" key="1">
    <source>
        <dbReference type="SAM" id="Phobius"/>
    </source>
</evidence>
<keyword evidence="1" id="KW-0472">Membrane</keyword>
<dbReference type="Proteomes" id="UP000195326">
    <property type="component" value="Unassembled WGS sequence"/>
</dbReference>
<evidence type="ECO:0000313" key="3">
    <source>
        <dbReference type="EMBL" id="OUP58429.1"/>
    </source>
</evidence>
<dbReference type="AlphaFoldDB" id="A0A1Y4LS57"/>
<organism evidence="3 4">
    <name type="scientific">Butyricicoccus pullicaecorum</name>
    <dbReference type="NCBI Taxonomy" id="501571"/>
    <lineage>
        <taxon>Bacteria</taxon>
        <taxon>Bacillati</taxon>
        <taxon>Bacillota</taxon>
        <taxon>Clostridia</taxon>
        <taxon>Eubacteriales</taxon>
        <taxon>Butyricicoccaceae</taxon>
        <taxon>Butyricicoccus</taxon>
    </lineage>
</organism>
<feature type="transmembrane region" description="Helical" evidence="1">
    <location>
        <begin position="201"/>
        <end position="220"/>
    </location>
</feature>
<comment type="caution">
    <text evidence="3">The sequence shown here is derived from an EMBL/GenBank/DDBJ whole genome shotgun (WGS) entry which is preliminary data.</text>
</comment>
<keyword evidence="1" id="KW-0812">Transmembrane</keyword>
<dbReference type="InterPro" id="IPR003675">
    <property type="entry name" value="Rce1/LyrA-like_dom"/>
</dbReference>
<accession>A0A1Y4LS57</accession>
<feature type="transmembrane region" description="Helical" evidence="1">
    <location>
        <begin position="275"/>
        <end position="296"/>
    </location>
</feature>
<name>A0A1Y4LS57_9FIRM</name>